<reference evidence="1" key="1">
    <citation type="submission" date="2022-04" db="EMBL/GenBank/DDBJ databases">
        <title>Genome of the entomopathogenic fungus Entomophthora muscae.</title>
        <authorList>
            <person name="Elya C."/>
            <person name="Lovett B.R."/>
            <person name="Lee E."/>
            <person name="Macias A.M."/>
            <person name="Hajek A.E."/>
            <person name="De Bivort B.L."/>
            <person name="Kasson M.T."/>
            <person name="De Fine Licht H.H."/>
            <person name="Stajich J.E."/>
        </authorList>
    </citation>
    <scope>NUCLEOTIDE SEQUENCE</scope>
    <source>
        <strain evidence="1">Berkeley</strain>
    </source>
</reference>
<sequence length="329" mass="37122">MKSAASRCDRCSAKHLRCNRSFPECDTCAAIPGAECTYHRKVQRPRGDKPQYKDHVAVIHFLKRKVILRQVQDKSSDMAIILTTPSRTLMLGLISSLQYPNIHTVNSKMFLVATICQCTGLSRRSQPEALAPALATHELARLLPTAEDAFFKHVNVFLALFTRDMFYSKPRSSILKKAIILCGLHWCGNEPHIQRAKDTLLKHIDQEITPHQAPPNPRRPPDTHCTPSWPLRDTLEPAPADLSQLTDPLHSICHWPAHAIQAPLPRAHTSKQQPPLLLQLLQHHKGPRPHPAPAPPHPSRLRPHPDLRARALVHQPHLPLPPGRQIRDR</sequence>
<protein>
    <submittedName>
        <fullName evidence="1">Uncharacterized protein</fullName>
    </submittedName>
</protein>
<organism evidence="1 2">
    <name type="scientific">Entomophthora muscae</name>
    <dbReference type="NCBI Taxonomy" id="34485"/>
    <lineage>
        <taxon>Eukaryota</taxon>
        <taxon>Fungi</taxon>
        <taxon>Fungi incertae sedis</taxon>
        <taxon>Zoopagomycota</taxon>
        <taxon>Entomophthoromycotina</taxon>
        <taxon>Entomophthoromycetes</taxon>
        <taxon>Entomophthorales</taxon>
        <taxon>Entomophthoraceae</taxon>
        <taxon>Entomophthora</taxon>
    </lineage>
</organism>
<dbReference type="Proteomes" id="UP001165960">
    <property type="component" value="Unassembled WGS sequence"/>
</dbReference>
<proteinExistence type="predicted"/>
<evidence type="ECO:0000313" key="1">
    <source>
        <dbReference type="EMBL" id="KAJ9059549.1"/>
    </source>
</evidence>
<dbReference type="EMBL" id="QTSX02005682">
    <property type="protein sequence ID" value="KAJ9059549.1"/>
    <property type="molecule type" value="Genomic_DNA"/>
</dbReference>
<comment type="caution">
    <text evidence="1">The sequence shown here is derived from an EMBL/GenBank/DDBJ whole genome shotgun (WGS) entry which is preliminary data.</text>
</comment>
<accession>A0ACC2SBA4</accession>
<name>A0ACC2SBA4_9FUNG</name>
<keyword evidence="2" id="KW-1185">Reference proteome</keyword>
<evidence type="ECO:0000313" key="2">
    <source>
        <dbReference type="Proteomes" id="UP001165960"/>
    </source>
</evidence>
<gene>
    <name evidence="1" type="ORF">DSO57_1001092</name>
</gene>